<accession>A0ABP5I3Z5</accession>
<dbReference type="EMBL" id="BAAAPZ010000004">
    <property type="protein sequence ID" value="GAA2093546.1"/>
    <property type="molecule type" value="Genomic_DNA"/>
</dbReference>
<dbReference type="InterPro" id="IPR009057">
    <property type="entry name" value="Homeodomain-like_sf"/>
</dbReference>
<dbReference type="PROSITE" id="PS50977">
    <property type="entry name" value="HTH_TETR_2"/>
    <property type="match status" value="1"/>
</dbReference>
<evidence type="ECO:0000256" key="5">
    <source>
        <dbReference type="PROSITE-ProRule" id="PRU00335"/>
    </source>
</evidence>
<evidence type="ECO:0000313" key="8">
    <source>
        <dbReference type="Proteomes" id="UP001500984"/>
    </source>
</evidence>
<organism evidence="7 8">
    <name type="scientific">Brevibacterium salitolerans</name>
    <dbReference type="NCBI Taxonomy" id="1403566"/>
    <lineage>
        <taxon>Bacteria</taxon>
        <taxon>Bacillati</taxon>
        <taxon>Actinomycetota</taxon>
        <taxon>Actinomycetes</taxon>
        <taxon>Micrococcales</taxon>
        <taxon>Brevibacteriaceae</taxon>
        <taxon>Brevibacterium</taxon>
    </lineage>
</organism>
<evidence type="ECO:0000313" key="7">
    <source>
        <dbReference type="EMBL" id="GAA2093546.1"/>
    </source>
</evidence>
<evidence type="ECO:0000256" key="3">
    <source>
        <dbReference type="ARBA" id="ARBA00023125"/>
    </source>
</evidence>
<dbReference type="InterPro" id="IPR036271">
    <property type="entry name" value="Tet_transcr_reg_TetR-rel_C_sf"/>
</dbReference>
<sequence>MPARIDPGVRRRHIIEAALRLLVAEGLEGLSLRRVAAEAELNIGSVRHYFDGHQDLLVAVAAEAGDRMGRRLARHPVEELHGLTGEEALNALQALVEELLPLDEERHGEAVALLELILASRIRPVFRPAAARMGDDLSAVLTEAFAALRTPHPERCAAQLSALIGGLTTDAITPHGALSAQRVREILRAQLTMLLASDRTEVTSA</sequence>
<keyword evidence="3 5" id="KW-0238">DNA-binding</keyword>
<dbReference type="InterPro" id="IPR039538">
    <property type="entry name" value="BetI_C"/>
</dbReference>
<dbReference type="Pfam" id="PF13977">
    <property type="entry name" value="TetR_C_6"/>
    <property type="match status" value="1"/>
</dbReference>
<evidence type="ECO:0000256" key="4">
    <source>
        <dbReference type="ARBA" id="ARBA00023163"/>
    </source>
</evidence>
<dbReference type="RefSeq" id="WP_291791404.1">
    <property type="nucleotide sequence ID" value="NZ_BAAAPZ010000004.1"/>
</dbReference>
<dbReference type="Gene3D" id="1.10.357.10">
    <property type="entry name" value="Tetracycline Repressor, domain 2"/>
    <property type="match status" value="1"/>
</dbReference>
<keyword evidence="1" id="KW-0678">Repressor</keyword>
<name>A0ABP5I3Z5_9MICO</name>
<feature type="domain" description="HTH tetR-type" evidence="6">
    <location>
        <begin position="8"/>
        <end position="68"/>
    </location>
</feature>
<keyword evidence="8" id="KW-1185">Reference proteome</keyword>
<evidence type="ECO:0000256" key="2">
    <source>
        <dbReference type="ARBA" id="ARBA00023015"/>
    </source>
</evidence>
<dbReference type="Pfam" id="PF00440">
    <property type="entry name" value="TetR_N"/>
    <property type="match status" value="1"/>
</dbReference>
<dbReference type="PANTHER" id="PTHR30055">
    <property type="entry name" value="HTH-TYPE TRANSCRIPTIONAL REGULATOR RUTR"/>
    <property type="match status" value="1"/>
</dbReference>
<dbReference type="PANTHER" id="PTHR30055:SF231">
    <property type="entry name" value="TRANSCRIPTIONAL REGULATORY PROTEIN (PROBABLY DEOR-FAMILY)-RELATED"/>
    <property type="match status" value="1"/>
</dbReference>
<reference evidence="8" key="1">
    <citation type="journal article" date="2019" name="Int. J. Syst. Evol. Microbiol.">
        <title>The Global Catalogue of Microorganisms (GCM) 10K type strain sequencing project: providing services to taxonomists for standard genome sequencing and annotation.</title>
        <authorList>
            <consortium name="The Broad Institute Genomics Platform"/>
            <consortium name="The Broad Institute Genome Sequencing Center for Infectious Disease"/>
            <person name="Wu L."/>
            <person name="Ma J."/>
        </authorList>
    </citation>
    <scope>NUCLEOTIDE SEQUENCE [LARGE SCALE GENOMIC DNA]</scope>
    <source>
        <strain evidence="8">JCM 15900</strain>
    </source>
</reference>
<dbReference type="SUPFAM" id="SSF46689">
    <property type="entry name" value="Homeodomain-like"/>
    <property type="match status" value="1"/>
</dbReference>
<keyword evidence="2" id="KW-0805">Transcription regulation</keyword>
<gene>
    <name evidence="7" type="ORF">GCM10009823_11970</name>
</gene>
<dbReference type="InterPro" id="IPR001647">
    <property type="entry name" value="HTH_TetR"/>
</dbReference>
<dbReference type="Proteomes" id="UP001500984">
    <property type="component" value="Unassembled WGS sequence"/>
</dbReference>
<proteinExistence type="predicted"/>
<evidence type="ECO:0000256" key="1">
    <source>
        <dbReference type="ARBA" id="ARBA00022491"/>
    </source>
</evidence>
<feature type="DNA-binding region" description="H-T-H motif" evidence="5">
    <location>
        <begin position="31"/>
        <end position="50"/>
    </location>
</feature>
<keyword evidence="4" id="KW-0804">Transcription</keyword>
<dbReference type="InterPro" id="IPR050109">
    <property type="entry name" value="HTH-type_TetR-like_transc_reg"/>
</dbReference>
<evidence type="ECO:0000259" key="6">
    <source>
        <dbReference type="PROSITE" id="PS50977"/>
    </source>
</evidence>
<protein>
    <submittedName>
        <fullName evidence="7">TetR family transcriptional regulator C-terminal domain-containing protein</fullName>
    </submittedName>
</protein>
<dbReference type="SUPFAM" id="SSF48498">
    <property type="entry name" value="Tetracyclin repressor-like, C-terminal domain"/>
    <property type="match status" value="1"/>
</dbReference>
<comment type="caution">
    <text evidence="7">The sequence shown here is derived from an EMBL/GenBank/DDBJ whole genome shotgun (WGS) entry which is preliminary data.</text>
</comment>